<feature type="transmembrane region" description="Helical" evidence="9">
    <location>
        <begin position="51"/>
        <end position="69"/>
    </location>
</feature>
<evidence type="ECO:0000313" key="11">
    <source>
        <dbReference type="EMBL" id="CAF4735316.1"/>
    </source>
</evidence>
<evidence type="ECO:0000256" key="9">
    <source>
        <dbReference type="SAM" id="Phobius"/>
    </source>
</evidence>
<feature type="transmembrane region" description="Helical" evidence="9">
    <location>
        <begin position="137"/>
        <end position="161"/>
    </location>
</feature>
<dbReference type="GO" id="GO:0036503">
    <property type="term" value="P:ERAD pathway"/>
    <property type="evidence" value="ECO:0007669"/>
    <property type="project" value="TreeGrafter"/>
</dbReference>
<dbReference type="InterPro" id="IPR040176">
    <property type="entry name" value="RNF121/RNF175"/>
</dbReference>
<organism evidence="11 12">
    <name type="scientific">Rotaria magnacalcarata</name>
    <dbReference type="NCBI Taxonomy" id="392030"/>
    <lineage>
        <taxon>Eukaryota</taxon>
        <taxon>Metazoa</taxon>
        <taxon>Spiralia</taxon>
        <taxon>Gnathifera</taxon>
        <taxon>Rotifera</taxon>
        <taxon>Eurotatoria</taxon>
        <taxon>Bdelloidea</taxon>
        <taxon>Philodinida</taxon>
        <taxon>Philodinidae</taxon>
        <taxon>Rotaria</taxon>
    </lineage>
</organism>
<evidence type="ECO:0000313" key="12">
    <source>
        <dbReference type="Proteomes" id="UP000681967"/>
    </source>
</evidence>
<feature type="transmembrane region" description="Helical" evidence="9">
    <location>
        <begin position="173"/>
        <end position="190"/>
    </location>
</feature>
<protein>
    <recommendedName>
        <fullName evidence="10">RING-type domain-containing protein</fullName>
    </recommendedName>
</protein>
<evidence type="ECO:0000256" key="7">
    <source>
        <dbReference type="ARBA" id="ARBA00023136"/>
    </source>
</evidence>
<evidence type="ECO:0000256" key="4">
    <source>
        <dbReference type="ARBA" id="ARBA00022771"/>
    </source>
</evidence>
<evidence type="ECO:0000256" key="1">
    <source>
        <dbReference type="ARBA" id="ARBA00004141"/>
    </source>
</evidence>
<keyword evidence="4 8" id="KW-0863">Zinc-finger</keyword>
<dbReference type="PANTHER" id="PTHR13407:SF0">
    <property type="entry name" value="FI05221P"/>
    <property type="match status" value="1"/>
</dbReference>
<evidence type="ECO:0000256" key="5">
    <source>
        <dbReference type="ARBA" id="ARBA00022833"/>
    </source>
</evidence>
<gene>
    <name evidence="11" type="ORF">BYL167_LOCUS45446</name>
</gene>
<dbReference type="GO" id="GO:0008270">
    <property type="term" value="F:zinc ion binding"/>
    <property type="evidence" value="ECO:0007669"/>
    <property type="project" value="UniProtKB-KW"/>
</dbReference>
<dbReference type="Proteomes" id="UP000681967">
    <property type="component" value="Unassembled WGS sequence"/>
</dbReference>
<dbReference type="PROSITE" id="PS50089">
    <property type="entry name" value="ZF_RING_2"/>
    <property type="match status" value="1"/>
</dbReference>
<dbReference type="GO" id="GO:0000139">
    <property type="term" value="C:Golgi membrane"/>
    <property type="evidence" value="ECO:0007669"/>
    <property type="project" value="TreeGrafter"/>
</dbReference>
<evidence type="ECO:0000256" key="3">
    <source>
        <dbReference type="ARBA" id="ARBA00022723"/>
    </source>
</evidence>
<feature type="transmembrane region" description="Helical" evidence="9">
    <location>
        <begin position="76"/>
        <end position="92"/>
    </location>
</feature>
<comment type="subcellular location">
    <subcellularLocation>
        <location evidence="1">Membrane</location>
        <topology evidence="1">Multi-pass membrane protein</topology>
    </subcellularLocation>
</comment>
<dbReference type="GO" id="GO:0005789">
    <property type="term" value="C:endoplasmic reticulum membrane"/>
    <property type="evidence" value="ECO:0007669"/>
    <property type="project" value="TreeGrafter"/>
</dbReference>
<sequence length="287" mass="33546">MDLDNGIAGKTVILGNKTYELDKLSPEERFRVRHEVMHEKHKGHESMHMEMVLVLLVSLVVCQFVILFWKSYHIRSYQFFTMIAMWLIPFGLSIKFFYFRFIIIWICFTIITVYATRRASRQPIEPNTPRLVYKWFLLVYKVSYGFAIGGYFLIMMTFLGINNLLLISPQTSLDFGILIMFYGIYYGVLGRDMAESCTDRMASKIGYYSESGLPKRALESNTCAVCANPILVQNNDEALIERTYKLQCGHTFHEFCIRGWCIVGKKQTCPYCKEKVDLKRLFPNPWE</sequence>
<dbReference type="AlphaFoldDB" id="A0A8S3ANY5"/>
<feature type="domain" description="RING-type" evidence="10">
    <location>
        <begin position="223"/>
        <end position="273"/>
    </location>
</feature>
<keyword evidence="7 9" id="KW-0472">Membrane</keyword>
<feature type="non-terminal residue" evidence="11">
    <location>
        <position position="1"/>
    </location>
</feature>
<dbReference type="EMBL" id="CAJOBH010126105">
    <property type="protein sequence ID" value="CAF4735316.1"/>
    <property type="molecule type" value="Genomic_DNA"/>
</dbReference>
<reference evidence="11" key="1">
    <citation type="submission" date="2021-02" db="EMBL/GenBank/DDBJ databases">
        <authorList>
            <person name="Nowell W R."/>
        </authorList>
    </citation>
    <scope>NUCLEOTIDE SEQUENCE</scope>
</reference>
<dbReference type="Gene3D" id="3.30.40.10">
    <property type="entry name" value="Zinc/RING finger domain, C3HC4 (zinc finger)"/>
    <property type="match status" value="1"/>
</dbReference>
<proteinExistence type="predicted"/>
<dbReference type="InterPro" id="IPR001841">
    <property type="entry name" value="Znf_RING"/>
</dbReference>
<name>A0A8S3ANY5_9BILA</name>
<dbReference type="SMART" id="SM00184">
    <property type="entry name" value="RING"/>
    <property type="match status" value="1"/>
</dbReference>
<dbReference type="Pfam" id="PF13639">
    <property type="entry name" value="zf-RING_2"/>
    <property type="match status" value="1"/>
</dbReference>
<keyword evidence="2 9" id="KW-0812">Transmembrane</keyword>
<evidence type="ECO:0000259" key="10">
    <source>
        <dbReference type="PROSITE" id="PS50089"/>
    </source>
</evidence>
<keyword evidence="5" id="KW-0862">Zinc</keyword>
<dbReference type="SUPFAM" id="SSF57850">
    <property type="entry name" value="RING/U-box"/>
    <property type="match status" value="1"/>
</dbReference>
<keyword evidence="3" id="KW-0479">Metal-binding</keyword>
<evidence type="ECO:0000256" key="8">
    <source>
        <dbReference type="PROSITE-ProRule" id="PRU00175"/>
    </source>
</evidence>
<comment type="caution">
    <text evidence="11">The sequence shown here is derived from an EMBL/GenBank/DDBJ whole genome shotgun (WGS) entry which is preliminary data.</text>
</comment>
<dbReference type="GO" id="GO:0061630">
    <property type="term" value="F:ubiquitin protein ligase activity"/>
    <property type="evidence" value="ECO:0007669"/>
    <property type="project" value="TreeGrafter"/>
</dbReference>
<evidence type="ECO:0000256" key="2">
    <source>
        <dbReference type="ARBA" id="ARBA00022692"/>
    </source>
</evidence>
<keyword evidence="6 9" id="KW-1133">Transmembrane helix</keyword>
<feature type="transmembrane region" description="Helical" evidence="9">
    <location>
        <begin position="98"/>
        <end position="116"/>
    </location>
</feature>
<dbReference type="CDD" id="cd16475">
    <property type="entry name" value="RING-H2_RNF121-like"/>
    <property type="match status" value="1"/>
</dbReference>
<evidence type="ECO:0000256" key="6">
    <source>
        <dbReference type="ARBA" id="ARBA00022989"/>
    </source>
</evidence>
<dbReference type="InterPro" id="IPR013083">
    <property type="entry name" value="Znf_RING/FYVE/PHD"/>
</dbReference>
<accession>A0A8S3ANY5</accession>
<dbReference type="PANTHER" id="PTHR13407">
    <property type="entry name" value="RNF121 PROTEIN"/>
    <property type="match status" value="1"/>
</dbReference>